<name>A0AA39GVC6_9BILA</name>
<dbReference type="EMBL" id="JAUCMV010000005">
    <property type="protein sequence ID" value="KAK0394260.1"/>
    <property type="molecule type" value="Genomic_DNA"/>
</dbReference>
<accession>A0AA39GVC6</accession>
<evidence type="ECO:0000256" key="1">
    <source>
        <dbReference type="SAM" id="SignalP"/>
    </source>
</evidence>
<keyword evidence="1" id="KW-0732">Signal</keyword>
<organism evidence="2 3">
    <name type="scientific">Steinernema hermaphroditum</name>
    <dbReference type="NCBI Taxonomy" id="289476"/>
    <lineage>
        <taxon>Eukaryota</taxon>
        <taxon>Metazoa</taxon>
        <taxon>Ecdysozoa</taxon>
        <taxon>Nematoda</taxon>
        <taxon>Chromadorea</taxon>
        <taxon>Rhabditida</taxon>
        <taxon>Tylenchina</taxon>
        <taxon>Panagrolaimomorpha</taxon>
        <taxon>Strongyloidoidea</taxon>
        <taxon>Steinernematidae</taxon>
        <taxon>Steinernema</taxon>
    </lineage>
</organism>
<protein>
    <submittedName>
        <fullName evidence="2">Uncharacterized protein</fullName>
    </submittedName>
</protein>
<reference evidence="2" key="1">
    <citation type="submission" date="2023-06" db="EMBL/GenBank/DDBJ databases">
        <title>Genomic analysis of the entomopathogenic nematode Steinernema hermaphroditum.</title>
        <authorList>
            <person name="Schwarz E.M."/>
            <person name="Heppert J.K."/>
            <person name="Baniya A."/>
            <person name="Schwartz H.T."/>
            <person name="Tan C.-H."/>
            <person name="Antoshechkin I."/>
            <person name="Sternberg P.W."/>
            <person name="Goodrich-Blair H."/>
            <person name="Dillman A.R."/>
        </authorList>
    </citation>
    <scope>NUCLEOTIDE SEQUENCE</scope>
    <source>
        <strain evidence="2">PS9179</strain>
        <tissue evidence="2">Whole animal</tissue>
    </source>
</reference>
<comment type="caution">
    <text evidence="2">The sequence shown here is derived from an EMBL/GenBank/DDBJ whole genome shotgun (WGS) entry which is preliminary data.</text>
</comment>
<feature type="signal peptide" evidence="1">
    <location>
        <begin position="1"/>
        <end position="17"/>
    </location>
</feature>
<proteinExistence type="predicted"/>
<sequence>MRALLLVFLLTQLLASAVPLWDPWPQGDYCIIMGKDGYCPRGFVADFIALAVPMEITPDDKEASGEPFIRTGKAGGIDLSARIYDNIYRLKISACCRSGQM</sequence>
<feature type="chain" id="PRO_5041444264" evidence="1">
    <location>
        <begin position="18"/>
        <end position="101"/>
    </location>
</feature>
<evidence type="ECO:0000313" key="3">
    <source>
        <dbReference type="Proteomes" id="UP001175271"/>
    </source>
</evidence>
<gene>
    <name evidence="2" type="ORF">QR680_000657</name>
</gene>
<dbReference type="Proteomes" id="UP001175271">
    <property type="component" value="Unassembled WGS sequence"/>
</dbReference>
<evidence type="ECO:0000313" key="2">
    <source>
        <dbReference type="EMBL" id="KAK0394260.1"/>
    </source>
</evidence>
<keyword evidence="3" id="KW-1185">Reference proteome</keyword>
<dbReference type="AlphaFoldDB" id="A0AA39GVC6"/>